<dbReference type="HOGENOM" id="CLU_245038_0_0_1"/>
<dbReference type="PANTHER" id="PTHR11010">
    <property type="entry name" value="PROTEASE S28 PRO-X CARBOXYPEPTIDASE-RELATED"/>
    <property type="match status" value="1"/>
</dbReference>
<keyword evidence="2" id="KW-0645">Protease</keyword>
<dbReference type="PaxDb" id="2903-EOD41850"/>
<dbReference type="Pfam" id="PF03283">
    <property type="entry name" value="PAE"/>
    <property type="match status" value="1"/>
</dbReference>
<dbReference type="ESTHER" id="emihu-r1frw4.1">
    <property type="family name" value="Pectinacetylesterase-Notum"/>
</dbReference>
<accession>A0A0D3L1G5</accession>
<dbReference type="GO" id="GO:0008239">
    <property type="term" value="F:dipeptidyl-peptidase activity"/>
    <property type="evidence" value="ECO:0007669"/>
    <property type="project" value="TreeGrafter"/>
</dbReference>
<dbReference type="SUPFAM" id="SSF52266">
    <property type="entry name" value="SGNH hydrolase"/>
    <property type="match status" value="1"/>
</dbReference>
<organism evidence="8 9">
    <name type="scientific">Emiliania huxleyi (strain CCMP1516)</name>
    <dbReference type="NCBI Taxonomy" id="280463"/>
    <lineage>
        <taxon>Eukaryota</taxon>
        <taxon>Haptista</taxon>
        <taxon>Haptophyta</taxon>
        <taxon>Prymnesiophyceae</taxon>
        <taxon>Isochrysidales</taxon>
        <taxon>Noelaerhabdaceae</taxon>
        <taxon>Emiliania</taxon>
    </lineage>
</organism>
<dbReference type="EnsemblProtists" id="EOD41850">
    <property type="protein sequence ID" value="EOD41850"/>
    <property type="gene ID" value="EMIHUDRAFT_194410"/>
</dbReference>
<dbReference type="InterPro" id="IPR029058">
    <property type="entry name" value="AB_hydrolase_fold"/>
</dbReference>
<feature type="region of interest" description="Disordered" evidence="6">
    <location>
        <begin position="1564"/>
        <end position="1583"/>
    </location>
</feature>
<keyword evidence="9" id="KW-1185">Reference proteome</keyword>
<evidence type="ECO:0000256" key="2">
    <source>
        <dbReference type="ARBA" id="ARBA00022670"/>
    </source>
</evidence>
<name>A0A0D3L1G5_EMIH1</name>
<dbReference type="GO" id="GO:0006508">
    <property type="term" value="P:proteolysis"/>
    <property type="evidence" value="ECO:0007669"/>
    <property type="project" value="UniProtKB-KW"/>
</dbReference>
<dbReference type="Gene3D" id="3.40.50.1110">
    <property type="entry name" value="SGNH hydrolase"/>
    <property type="match status" value="1"/>
</dbReference>
<dbReference type="KEGG" id="ehx:EMIHUDRAFT_194410"/>
<dbReference type="Gene3D" id="3.40.50.1820">
    <property type="entry name" value="alpha/beta hydrolase"/>
    <property type="match status" value="1"/>
</dbReference>
<evidence type="ECO:0000256" key="3">
    <source>
        <dbReference type="ARBA" id="ARBA00022729"/>
    </source>
</evidence>
<keyword evidence="4" id="KW-0378">Hydrolase</keyword>
<protein>
    <recommendedName>
        <fullName evidence="7">Sialate O-acetylesterase domain-containing protein</fullName>
    </recommendedName>
</protein>
<dbReference type="RefSeq" id="XP_005794279.1">
    <property type="nucleotide sequence ID" value="XM_005794222.1"/>
</dbReference>
<evidence type="ECO:0000313" key="8">
    <source>
        <dbReference type="EnsemblProtists" id="EOD41850"/>
    </source>
</evidence>
<dbReference type="Pfam" id="PF03629">
    <property type="entry name" value="SASA"/>
    <property type="match status" value="1"/>
</dbReference>
<feature type="region of interest" description="Disordered" evidence="6">
    <location>
        <begin position="415"/>
        <end position="435"/>
    </location>
</feature>
<evidence type="ECO:0000256" key="6">
    <source>
        <dbReference type="SAM" id="MobiDB-lite"/>
    </source>
</evidence>
<evidence type="ECO:0000256" key="5">
    <source>
        <dbReference type="ARBA" id="ARBA00023180"/>
    </source>
</evidence>
<dbReference type="InterPro" id="IPR008758">
    <property type="entry name" value="Peptidase_S28"/>
</dbReference>
<dbReference type="eggNOG" id="KOG4287">
    <property type="taxonomic scope" value="Eukaryota"/>
</dbReference>
<reference evidence="8" key="2">
    <citation type="submission" date="2024-10" db="UniProtKB">
        <authorList>
            <consortium name="EnsemblProtists"/>
        </authorList>
    </citation>
    <scope>IDENTIFICATION</scope>
</reference>
<proteinExistence type="inferred from homology"/>
<dbReference type="PANTHER" id="PTHR11010:SF38">
    <property type="entry name" value="LYSOSOMAL PRO-X CARBOXYPEPTIDASE"/>
    <property type="match status" value="1"/>
</dbReference>
<dbReference type="eggNOG" id="KOG2183">
    <property type="taxonomic scope" value="Eukaryota"/>
</dbReference>
<keyword evidence="5" id="KW-0325">Glycoprotein</keyword>
<sequence length="1583" mass="168583">MSESDRASFAAYDKPQATWRHSYVTTQNTPGDCSHPDIPGSNNGPTIGPIAEGGPGPNLPLRVPLQLLDASSFPHARCMDGSPAGFYLARNRSSPDWIFELQGGGECASRSGCLSRAATALGSSLHFPPSATLSFLLQDTYANPHLRSWNRVHLPYCSQDLWTGQRTVRSRETFDYYFSGHLIVDAVLTHLERHSDLGSARRIILTGESAGGIGVWPHLDWLAQRYPRATVVGAPIAGFYFYAHPYTGPGHTASHLADFREAAWPGHYALWQSFVDESCAAAFPTAPWRCLLSNSSWPYVSSRAFVSEAQSDKAHDWVPASQDPDWSPHVLRYLSQWQVNMSAALAPLMDPASPHGVFNPACFLHTGFSAHAPLIANHSYLEAFGEWYFRGTPVKLQDRCGLLCNPTCAHSGSHPASTGAAAAPSEAGSHPASTGAAAAPSEAAALLSLAGGEPRTDPEPPMPHLACRPRLLGRSMKAAGHDLAQSRRANTSEACAAACCADGRCAGALFEPASAISWHGCVKGEPCCFLKTSVADAQPLPAPSPGFQSELWKMDGRSQDPETLGFLAAALGSHMVLQRAPLAATVWGFTAPGATVTSTIAPARPEECEAVPALASGGACATRTLTCKAGADGAWRQALPPVAASTVAFSLTFASSNSSAERAELHNVLFGDVYLCGGQSNMEFAMPADANASAEIAAADAYPHIRIFSVGHRTSSATPLRDLQTVWEPWQVASRATIAKDFTPHSHLFATFSAVCWHFGKSLSDRLAARGSVVPLGLVSNNWGGTKLEMWAPATVFDECGVSPPPQPLGGPMWNAMILPYAAGPMALSGFVWYQGEADTATTATAALYRCTFPKMIGAWRDAFRQPTAFFGFVQLSTWCGGGELAEALPAMRDAQMGAAALHGVAYATNADHGMGCAIHPAFKRPVAERLATAALAVRYNESVRWRSPRYVTAEQTTPQAEGTVTVEISLRDVSPAGLHLRRPFNYFSPGYAAAAPVAVDCTGSTPVSPTANVSMALMCAWASLLVDGVGWLNASAEATAGGRTLLLSAVLPVRTSSAARVLATSYGYGPIPMLSAYDAGTNLPVLPWNTTLQRAAPAATWAQPPYAPATTATQPPYDTRFFEQRVDHASPAANATWRQRYLISEAHWGGPGSPILFYTGNEGPITGFWAACGFVTEVLAPRLGALVVFAEQRFYGESLPFGRIGSFSPAALALLTAEQVLADYALLLTSLKAQLHAAESRVVAFGGSFGGTLATLFRAKYPHVVVGALAASAPLGYYSPTYWKERGVDELTWFRTVERVYTEAKEGCYETLVRAVHLANATARSDGRAAAAAFGLCSPPEDADAFVFWVTEALESMPQIDYQDAGSPVNATCEAVRRELQGAELLAALAAVTRRYYGVATDACLPQTSARNLQVAGGTPGDGPAPASSWGYQSCSETLHPFSIPPGSWRPYRFSLPALTALCRQYYNVTPDLHRLERWSGGYAIAGKDSGHSNIIWSNGRRDPWHGGGFLRAADALPGGAVFVMDSTAHHQDLRLPQTTDPPELTSVRAMEERIIRGWLRESGVGGGVGGPSPNTVHSSVS</sequence>
<dbReference type="Gene3D" id="1.20.120.980">
    <property type="entry name" value="Serine carboxypeptidase S28, SKS domain"/>
    <property type="match status" value="1"/>
</dbReference>
<dbReference type="InterPro" id="IPR036514">
    <property type="entry name" value="SGNH_hydro_sf"/>
</dbReference>
<comment type="similarity">
    <text evidence="1">Belongs to the peptidase S28 family.</text>
</comment>
<evidence type="ECO:0000256" key="1">
    <source>
        <dbReference type="ARBA" id="ARBA00011079"/>
    </source>
</evidence>
<reference evidence="9" key="1">
    <citation type="journal article" date="2013" name="Nature">
        <title>Pan genome of the phytoplankton Emiliania underpins its global distribution.</title>
        <authorList>
            <person name="Read B.A."/>
            <person name="Kegel J."/>
            <person name="Klute M.J."/>
            <person name="Kuo A."/>
            <person name="Lefebvre S.C."/>
            <person name="Maumus F."/>
            <person name="Mayer C."/>
            <person name="Miller J."/>
            <person name="Monier A."/>
            <person name="Salamov A."/>
            <person name="Young J."/>
            <person name="Aguilar M."/>
            <person name="Claverie J.M."/>
            <person name="Frickenhaus S."/>
            <person name="Gonzalez K."/>
            <person name="Herman E.K."/>
            <person name="Lin Y.C."/>
            <person name="Napier J."/>
            <person name="Ogata H."/>
            <person name="Sarno A.F."/>
            <person name="Shmutz J."/>
            <person name="Schroeder D."/>
            <person name="de Vargas C."/>
            <person name="Verret F."/>
            <person name="von Dassow P."/>
            <person name="Valentin K."/>
            <person name="Van de Peer Y."/>
            <person name="Wheeler G."/>
            <person name="Dacks J.B."/>
            <person name="Delwiche C.F."/>
            <person name="Dyhrman S.T."/>
            <person name="Glockner G."/>
            <person name="John U."/>
            <person name="Richards T."/>
            <person name="Worden A.Z."/>
            <person name="Zhang X."/>
            <person name="Grigoriev I.V."/>
            <person name="Allen A.E."/>
            <person name="Bidle K."/>
            <person name="Borodovsky M."/>
            <person name="Bowler C."/>
            <person name="Brownlee C."/>
            <person name="Cock J.M."/>
            <person name="Elias M."/>
            <person name="Gladyshev V.N."/>
            <person name="Groth M."/>
            <person name="Guda C."/>
            <person name="Hadaegh A."/>
            <person name="Iglesias-Rodriguez M.D."/>
            <person name="Jenkins J."/>
            <person name="Jones B.M."/>
            <person name="Lawson T."/>
            <person name="Leese F."/>
            <person name="Lindquist E."/>
            <person name="Lobanov A."/>
            <person name="Lomsadze A."/>
            <person name="Malik S.B."/>
            <person name="Marsh M.E."/>
            <person name="Mackinder L."/>
            <person name="Mock T."/>
            <person name="Mueller-Roeber B."/>
            <person name="Pagarete A."/>
            <person name="Parker M."/>
            <person name="Probert I."/>
            <person name="Quesneville H."/>
            <person name="Raines C."/>
            <person name="Rensing S.A."/>
            <person name="Riano-Pachon D.M."/>
            <person name="Richier S."/>
            <person name="Rokitta S."/>
            <person name="Shiraiwa Y."/>
            <person name="Soanes D.M."/>
            <person name="van der Giezen M."/>
            <person name="Wahlund T.M."/>
            <person name="Williams B."/>
            <person name="Wilson W."/>
            <person name="Wolfe G."/>
            <person name="Wurch L.L."/>
        </authorList>
    </citation>
    <scope>NUCLEOTIDE SEQUENCE</scope>
</reference>
<dbReference type="Pfam" id="PF05577">
    <property type="entry name" value="Peptidase_S28"/>
    <property type="match status" value="1"/>
</dbReference>
<keyword evidence="3" id="KW-0732">Signal</keyword>
<dbReference type="InterPro" id="IPR005181">
    <property type="entry name" value="SASA"/>
</dbReference>
<dbReference type="Proteomes" id="UP000013827">
    <property type="component" value="Unassembled WGS sequence"/>
</dbReference>
<dbReference type="SUPFAM" id="SSF53474">
    <property type="entry name" value="alpha/beta-Hydrolases"/>
    <property type="match status" value="1"/>
</dbReference>
<evidence type="ECO:0000256" key="4">
    <source>
        <dbReference type="ARBA" id="ARBA00022801"/>
    </source>
</evidence>
<dbReference type="GeneID" id="17287120"/>
<dbReference type="ESTHER" id="emihu-r1frw4.2">
    <property type="family name" value="Prolylcarboxypeptidase"/>
</dbReference>
<evidence type="ECO:0000259" key="7">
    <source>
        <dbReference type="Pfam" id="PF03629"/>
    </source>
</evidence>
<evidence type="ECO:0000313" key="9">
    <source>
        <dbReference type="Proteomes" id="UP000013827"/>
    </source>
</evidence>
<dbReference type="InterPro" id="IPR004963">
    <property type="entry name" value="PAE/NOTUM"/>
</dbReference>
<dbReference type="GO" id="GO:0070008">
    <property type="term" value="F:serine-type exopeptidase activity"/>
    <property type="evidence" value="ECO:0007669"/>
    <property type="project" value="InterPro"/>
</dbReference>
<dbReference type="InterPro" id="IPR042269">
    <property type="entry name" value="Ser_carbopepase_S28_SKS"/>
</dbReference>
<feature type="domain" description="Sialate O-acetylesterase" evidence="7">
    <location>
        <begin position="672"/>
        <end position="906"/>
    </location>
</feature>